<evidence type="ECO:0000313" key="3">
    <source>
        <dbReference type="Proteomes" id="UP001596298"/>
    </source>
</evidence>
<dbReference type="PANTHER" id="PTHR12993">
    <property type="entry name" value="N-ACETYLGLUCOSAMINYL-PHOSPHATIDYLINOSITOL DE-N-ACETYLASE-RELATED"/>
    <property type="match status" value="1"/>
</dbReference>
<evidence type="ECO:0000256" key="1">
    <source>
        <dbReference type="ARBA" id="ARBA00022833"/>
    </source>
</evidence>
<keyword evidence="3" id="KW-1185">Reference proteome</keyword>
<proteinExistence type="predicted"/>
<gene>
    <name evidence="2" type="ORF">ACFQDH_09640</name>
</gene>
<name>A0ABW2AF49_9MICO</name>
<dbReference type="RefSeq" id="WP_382400734.1">
    <property type="nucleotide sequence ID" value="NZ_JBHSWH010000001.1"/>
</dbReference>
<organism evidence="2 3">
    <name type="scientific">Flexivirga alba</name>
    <dbReference type="NCBI Taxonomy" id="702742"/>
    <lineage>
        <taxon>Bacteria</taxon>
        <taxon>Bacillati</taxon>
        <taxon>Actinomycetota</taxon>
        <taxon>Actinomycetes</taxon>
        <taxon>Micrococcales</taxon>
        <taxon>Dermacoccaceae</taxon>
        <taxon>Flexivirga</taxon>
    </lineage>
</organism>
<dbReference type="Gene3D" id="3.40.50.10320">
    <property type="entry name" value="LmbE-like"/>
    <property type="match status" value="1"/>
</dbReference>
<protein>
    <submittedName>
        <fullName evidence="2">PIG-L family deacetylase</fullName>
    </submittedName>
</protein>
<dbReference type="EMBL" id="JBHSWH010000001">
    <property type="protein sequence ID" value="MFC6705523.1"/>
    <property type="molecule type" value="Genomic_DNA"/>
</dbReference>
<dbReference type="InterPro" id="IPR024078">
    <property type="entry name" value="LmbE-like_dom_sf"/>
</dbReference>
<dbReference type="Pfam" id="PF02585">
    <property type="entry name" value="PIG-L"/>
    <property type="match status" value="1"/>
</dbReference>
<reference evidence="3" key="1">
    <citation type="journal article" date="2019" name="Int. J. Syst. Evol. Microbiol.">
        <title>The Global Catalogue of Microorganisms (GCM) 10K type strain sequencing project: providing services to taxonomists for standard genome sequencing and annotation.</title>
        <authorList>
            <consortium name="The Broad Institute Genomics Platform"/>
            <consortium name="The Broad Institute Genome Sequencing Center for Infectious Disease"/>
            <person name="Wu L."/>
            <person name="Ma J."/>
        </authorList>
    </citation>
    <scope>NUCLEOTIDE SEQUENCE [LARGE SCALE GENOMIC DNA]</scope>
    <source>
        <strain evidence="3">CCUG 58127</strain>
    </source>
</reference>
<comment type="caution">
    <text evidence="2">The sequence shown here is derived from an EMBL/GenBank/DDBJ whole genome shotgun (WGS) entry which is preliminary data.</text>
</comment>
<keyword evidence="1" id="KW-0862">Zinc</keyword>
<dbReference type="Proteomes" id="UP001596298">
    <property type="component" value="Unassembled WGS sequence"/>
</dbReference>
<evidence type="ECO:0000313" key="2">
    <source>
        <dbReference type="EMBL" id="MFC6705523.1"/>
    </source>
</evidence>
<dbReference type="SUPFAM" id="SSF102588">
    <property type="entry name" value="LmbE-like"/>
    <property type="match status" value="1"/>
</dbReference>
<dbReference type="PANTHER" id="PTHR12993:SF26">
    <property type="entry name" value="1D-MYO-INOSITOL 2-ACETAMIDO-2-DEOXY-ALPHA-D-GLUCOPYRANOSIDE DEACETYLASE"/>
    <property type="match status" value="1"/>
</dbReference>
<sequence>MRLVFVHAHPDDESLWTGLAIAHHAARGDDVHVLTCTLGEEGEVIPAELRHLQLPADQPRAVDAADPLADLRRDELHSAVKELGVSTVTVLADGAYRDSGMAGTPSAAHPRAFAGADLAVSSDAVAAYLRAAEPDIVVTYDAHGGYGHPDHIRTHQATAAAVASLPDRPAFYTVVTPRSWAVEDRAWLAIHATRPEVVVPAPDETFLPSVVDDAAVTHTVVDGAALERQVAALQRHRTQVSVYDGYYTLSNNVATRLAAREAFQRIDPGSGSRWLSRRSSCGIRGWSRERAADERA</sequence>
<dbReference type="InterPro" id="IPR003737">
    <property type="entry name" value="GlcNAc_PI_deacetylase-related"/>
</dbReference>
<accession>A0ABW2AF49</accession>